<evidence type="ECO:0000313" key="1">
    <source>
        <dbReference type="EMBL" id="VFU63714.1"/>
    </source>
</evidence>
<dbReference type="EMBL" id="CAADRP010002218">
    <property type="protein sequence ID" value="VFU63714.1"/>
    <property type="molecule type" value="Genomic_DNA"/>
</dbReference>
<dbReference type="CDD" id="cd00293">
    <property type="entry name" value="USP-like"/>
    <property type="match status" value="1"/>
</dbReference>
<proteinExistence type="predicted"/>
<dbReference type="PANTHER" id="PTHR47125">
    <property type="entry name" value="ADENINE NUCLEOTIDE ALPHA HYDROLASES-LIKE SUPERFAMILY PROTEIN"/>
    <property type="match status" value="1"/>
</dbReference>
<organism evidence="1">
    <name type="scientific">Salix viminalis</name>
    <name type="common">Common osier</name>
    <name type="synonym">Basket willow</name>
    <dbReference type="NCBI Taxonomy" id="40686"/>
    <lineage>
        <taxon>Eukaryota</taxon>
        <taxon>Viridiplantae</taxon>
        <taxon>Streptophyta</taxon>
        <taxon>Embryophyta</taxon>
        <taxon>Tracheophyta</taxon>
        <taxon>Spermatophyta</taxon>
        <taxon>Magnoliopsida</taxon>
        <taxon>eudicotyledons</taxon>
        <taxon>Gunneridae</taxon>
        <taxon>Pentapetalae</taxon>
        <taxon>rosids</taxon>
        <taxon>fabids</taxon>
        <taxon>Malpighiales</taxon>
        <taxon>Salicaceae</taxon>
        <taxon>Saliceae</taxon>
        <taxon>Salix</taxon>
    </lineage>
</organism>
<dbReference type="AlphaFoldDB" id="A0A6N2NDN6"/>
<dbReference type="SUPFAM" id="SSF52402">
    <property type="entry name" value="Adenine nucleotide alpha hydrolases-like"/>
    <property type="match status" value="1"/>
</dbReference>
<dbReference type="PANTHER" id="PTHR47125:SF2">
    <property type="entry name" value="ADENINE NUCLEOTIDE ALPHA HYDROLASES-LIKE SUPERFAMILY PROTEIN"/>
    <property type="match status" value="1"/>
</dbReference>
<protein>
    <submittedName>
        <fullName evidence="1">Uncharacterized protein</fullName>
    </submittedName>
</protein>
<accession>A0A6N2NDN6</accession>
<sequence>MFPANIEEQQSVNHHQRTTNTVPADKVVIAVKAEKVISKTALAWALTHVVHPGDGITLLAVSTKEKSGKRFWNFPRLSGDCGSKHRERLPDFVSEISENCSQMMLQFHNQIEVGVRIKVVSSTPGSAVVAEARRNGATWVVLDN</sequence>
<dbReference type="InterPro" id="IPR014729">
    <property type="entry name" value="Rossmann-like_a/b/a_fold"/>
</dbReference>
<reference evidence="1" key="1">
    <citation type="submission" date="2019-03" db="EMBL/GenBank/DDBJ databases">
        <authorList>
            <person name="Mank J."/>
            <person name="Almeida P."/>
        </authorList>
    </citation>
    <scope>NUCLEOTIDE SEQUENCE</scope>
    <source>
        <strain evidence="1">78183</strain>
    </source>
</reference>
<name>A0A6N2NDN6_SALVM</name>
<gene>
    <name evidence="1" type="ORF">SVIM_LOCUS485795</name>
</gene>
<dbReference type="Gene3D" id="3.40.50.620">
    <property type="entry name" value="HUPs"/>
    <property type="match status" value="1"/>
</dbReference>